<evidence type="ECO:0000256" key="4">
    <source>
        <dbReference type="ARBA" id="ARBA00023136"/>
    </source>
</evidence>
<dbReference type="InterPro" id="IPR036259">
    <property type="entry name" value="MFS_trans_sf"/>
</dbReference>
<keyword evidence="8" id="KW-1185">Reference proteome</keyword>
<feature type="transmembrane region" description="Helical" evidence="5">
    <location>
        <begin position="361"/>
        <end position="380"/>
    </location>
</feature>
<dbReference type="InterPro" id="IPR005828">
    <property type="entry name" value="MFS_sugar_transport-like"/>
</dbReference>
<dbReference type="Pfam" id="PF00083">
    <property type="entry name" value="Sugar_tr"/>
    <property type="match status" value="1"/>
</dbReference>
<feature type="domain" description="Major facilitator superfamily (MFS) profile" evidence="6">
    <location>
        <begin position="16"/>
        <end position="382"/>
    </location>
</feature>
<reference evidence="7 8" key="2">
    <citation type="submission" date="2018-11" db="EMBL/GenBank/DDBJ databases">
        <authorList>
            <consortium name="Pathogen Informatics"/>
        </authorList>
    </citation>
    <scope>NUCLEOTIDE SEQUENCE [LARGE SCALE GENOMIC DNA]</scope>
</reference>
<evidence type="ECO:0000256" key="3">
    <source>
        <dbReference type="ARBA" id="ARBA00022989"/>
    </source>
</evidence>
<keyword evidence="3 5" id="KW-1133">Transmembrane helix</keyword>
<evidence type="ECO:0000259" key="6">
    <source>
        <dbReference type="PROSITE" id="PS50850"/>
    </source>
</evidence>
<dbReference type="PROSITE" id="PS50850">
    <property type="entry name" value="MFS"/>
    <property type="match status" value="1"/>
</dbReference>
<dbReference type="InterPro" id="IPR020846">
    <property type="entry name" value="MFS_dom"/>
</dbReference>
<dbReference type="GO" id="GO:0015149">
    <property type="term" value="F:hexose transmembrane transporter activity"/>
    <property type="evidence" value="ECO:0007669"/>
    <property type="project" value="TreeGrafter"/>
</dbReference>
<feature type="transmembrane region" description="Helical" evidence="5">
    <location>
        <begin position="273"/>
        <end position="298"/>
    </location>
</feature>
<dbReference type="WBParaSite" id="NBR_0000091101-mRNA-1">
    <property type="protein sequence ID" value="NBR_0000091101-mRNA-1"/>
    <property type="gene ID" value="NBR_0000091101"/>
</dbReference>
<accession>A0A0N4XEF9</accession>
<dbReference type="EMBL" id="UYSL01000555">
    <property type="protein sequence ID" value="VDL64026.1"/>
    <property type="molecule type" value="Genomic_DNA"/>
</dbReference>
<evidence type="ECO:0000313" key="8">
    <source>
        <dbReference type="Proteomes" id="UP000271162"/>
    </source>
</evidence>
<dbReference type="PANTHER" id="PTHR23503">
    <property type="entry name" value="SOLUTE CARRIER FAMILY 2"/>
    <property type="match status" value="1"/>
</dbReference>
<dbReference type="STRING" id="27835.A0A0N4XEF9"/>
<feature type="transmembrane region" description="Helical" evidence="5">
    <location>
        <begin position="337"/>
        <end position="355"/>
    </location>
</feature>
<proteinExistence type="predicted"/>
<evidence type="ECO:0000256" key="1">
    <source>
        <dbReference type="ARBA" id="ARBA00004141"/>
    </source>
</evidence>
<keyword evidence="2 5" id="KW-0812">Transmembrane</keyword>
<organism evidence="9">
    <name type="scientific">Nippostrongylus brasiliensis</name>
    <name type="common">Rat hookworm</name>
    <dbReference type="NCBI Taxonomy" id="27835"/>
    <lineage>
        <taxon>Eukaryota</taxon>
        <taxon>Metazoa</taxon>
        <taxon>Ecdysozoa</taxon>
        <taxon>Nematoda</taxon>
        <taxon>Chromadorea</taxon>
        <taxon>Rhabditida</taxon>
        <taxon>Rhabditina</taxon>
        <taxon>Rhabditomorpha</taxon>
        <taxon>Strongyloidea</taxon>
        <taxon>Heligmosomidae</taxon>
        <taxon>Nippostrongylus</taxon>
    </lineage>
</organism>
<dbReference type="Proteomes" id="UP000271162">
    <property type="component" value="Unassembled WGS sequence"/>
</dbReference>
<evidence type="ECO:0000313" key="7">
    <source>
        <dbReference type="EMBL" id="VDL64026.1"/>
    </source>
</evidence>
<feature type="transmembrane region" description="Helical" evidence="5">
    <location>
        <begin position="120"/>
        <end position="144"/>
    </location>
</feature>
<gene>
    <name evidence="7" type="ORF">NBR_LOCUS912</name>
</gene>
<protein>
    <submittedName>
        <fullName evidence="9">MFS domain-containing protein</fullName>
    </submittedName>
</protein>
<feature type="transmembrane region" description="Helical" evidence="5">
    <location>
        <begin position="186"/>
        <end position="205"/>
    </location>
</feature>
<evidence type="ECO:0000313" key="9">
    <source>
        <dbReference type="WBParaSite" id="NBR_0000091101-mRNA-1"/>
    </source>
</evidence>
<dbReference type="SUPFAM" id="SSF103473">
    <property type="entry name" value="MFS general substrate transporter"/>
    <property type="match status" value="1"/>
</dbReference>
<evidence type="ECO:0000256" key="5">
    <source>
        <dbReference type="SAM" id="Phobius"/>
    </source>
</evidence>
<keyword evidence="4 5" id="KW-0472">Membrane</keyword>
<feature type="transmembrane region" description="Helical" evidence="5">
    <location>
        <begin position="94"/>
        <end position="114"/>
    </location>
</feature>
<evidence type="ECO:0000256" key="2">
    <source>
        <dbReference type="ARBA" id="ARBA00022692"/>
    </source>
</evidence>
<sequence length="382" mass="43169">MGASVWMNRIRQVFIFSIVALASNFEYGFSTTYLNTPVEQFKVFLNESYAKRGHIMTESTYTMLWNLILNIWFVGFFIGIWFSPLLNDKFGRKIGFIIGCTVALLGAVLRLLAVCLYQPILLIVGRFLTAMCEAVTYQSCILYLQECSPTHKRGMMTFLSEISYSFMCLVGMMLGTSQMLGDDLVALMTFAVPFCMFFLAALFFMPETPKFLLISRMDSAAAKRSVRFYHGSDCDVDKVITEIILESESHETQTATTWSSIKELFTEPHLRRAILLSISALQNTVALWSMLLSSTYFLEEIGLDRAVASWSSTAMTLGYVLGTVAGSTWIEKFGRRTILLSFTITDNIVLILYVICAEMSAIVGQFKYFCLVLLILYAFIYG</sequence>
<dbReference type="GO" id="GO:0016020">
    <property type="term" value="C:membrane"/>
    <property type="evidence" value="ECO:0007669"/>
    <property type="project" value="UniProtKB-SubCell"/>
</dbReference>
<dbReference type="InterPro" id="IPR005829">
    <property type="entry name" value="Sugar_transporter_CS"/>
</dbReference>
<dbReference type="OMA" id="FNYGFST"/>
<reference evidence="9" key="1">
    <citation type="submission" date="2017-02" db="UniProtKB">
        <authorList>
            <consortium name="WormBaseParasite"/>
        </authorList>
    </citation>
    <scope>IDENTIFICATION</scope>
</reference>
<comment type="subcellular location">
    <subcellularLocation>
        <location evidence="1">Membrane</location>
        <topology evidence="1">Multi-pass membrane protein</topology>
    </subcellularLocation>
</comment>
<feature type="transmembrane region" description="Helical" evidence="5">
    <location>
        <begin position="63"/>
        <end position="82"/>
    </location>
</feature>
<dbReference type="Gene3D" id="1.20.1250.20">
    <property type="entry name" value="MFS general substrate transporter like domains"/>
    <property type="match status" value="1"/>
</dbReference>
<dbReference type="PROSITE" id="PS00216">
    <property type="entry name" value="SUGAR_TRANSPORT_1"/>
    <property type="match status" value="1"/>
</dbReference>
<dbReference type="PANTHER" id="PTHR23503:SF29">
    <property type="entry name" value="MAJOR FACILITATOR SUPERFAMILY (MFS) PROFILE DOMAIN-CONTAINING PROTEIN"/>
    <property type="match status" value="1"/>
</dbReference>
<name>A0A0N4XEF9_NIPBR</name>
<dbReference type="AlphaFoldDB" id="A0A0N4XEF9"/>
<feature type="transmembrane region" description="Helical" evidence="5">
    <location>
        <begin position="156"/>
        <end position="174"/>
    </location>
</feature>
<dbReference type="InterPro" id="IPR045263">
    <property type="entry name" value="GLUT"/>
</dbReference>
<feature type="transmembrane region" description="Helical" evidence="5">
    <location>
        <begin position="310"/>
        <end position="330"/>
    </location>
</feature>